<keyword evidence="4" id="KW-1185">Reference proteome</keyword>
<accession>A0A918WL79</accession>
<dbReference type="RefSeq" id="WP_189572013.1">
    <property type="nucleotide sequence ID" value="NZ_BMXI01000014.1"/>
</dbReference>
<dbReference type="PROSITE" id="PS51257">
    <property type="entry name" value="PROKAR_LIPOPROTEIN"/>
    <property type="match status" value="1"/>
</dbReference>
<feature type="signal peptide" evidence="2">
    <location>
        <begin position="1"/>
        <end position="18"/>
    </location>
</feature>
<sequence>MKVSLMGVAGLSALLVTACGTNSSGEGRKPDSPVPEKPSPLLKLLDEVGEEHEARRLESTQEESQKRDLSGFDILDVELSESMRDDPQARVHELGQHLLID</sequence>
<evidence type="ECO:0000256" key="2">
    <source>
        <dbReference type="SAM" id="SignalP"/>
    </source>
</evidence>
<comment type="caution">
    <text evidence="3">The sequence shown here is derived from an EMBL/GenBank/DDBJ whole genome shotgun (WGS) entry which is preliminary data.</text>
</comment>
<gene>
    <name evidence="3" type="ORF">GCM10007100_31520</name>
</gene>
<reference evidence="3" key="2">
    <citation type="submission" date="2020-09" db="EMBL/GenBank/DDBJ databases">
        <authorList>
            <person name="Sun Q."/>
            <person name="Kim S."/>
        </authorList>
    </citation>
    <scope>NUCLEOTIDE SEQUENCE</scope>
    <source>
        <strain evidence="3">KCTC 12988</strain>
    </source>
</reference>
<organism evidence="3 4">
    <name type="scientific">Roseibacillus persicicus</name>
    <dbReference type="NCBI Taxonomy" id="454148"/>
    <lineage>
        <taxon>Bacteria</taxon>
        <taxon>Pseudomonadati</taxon>
        <taxon>Verrucomicrobiota</taxon>
        <taxon>Verrucomicrobiia</taxon>
        <taxon>Verrucomicrobiales</taxon>
        <taxon>Verrucomicrobiaceae</taxon>
        <taxon>Roseibacillus</taxon>
    </lineage>
</organism>
<dbReference type="EMBL" id="BMXI01000014">
    <property type="protein sequence ID" value="GHC61781.1"/>
    <property type="molecule type" value="Genomic_DNA"/>
</dbReference>
<feature type="chain" id="PRO_5037643179" evidence="2">
    <location>
        <begin position="19"/>
        <end position="101"/>
    </location>
</feature>
<keyword evidence="2" id="KW-0732">Signal</keyword>
<dbReference type="Proteomes" id="UP000644507">
    <property type="component" value="Unassembled WGS sequence"/>
</dbReference>
<proteinExistence type="predicted"/>
<feature type="region of interest" description="Disordered" evidence="1">
    <location>
        <begin position="20"/>
        <end position="40"/>
    </location>
</feature>
<evidence type="ECO:0000313" key="4">
    <source>
        <dbReference type="Proteomes" id="UP000644507"/>
    </source>
</evidence>
<protein>
    <submittedName>
        <fullName evidence="3">Uncharacterized protein</fullName>
    </submittedName>
</protein>
<evidence type="ECO:0000313" key="3">
    <source>
        <dbReference type="EMBL" id="GHC61781.1"/>
    </source>
</evidence>
<reference evidence="3" key="1">
    <citation type="journal article" date="2014" name="Int. J. Syst. Evol. Microbiol.">
        <title>Complete genome sequence of Corynebacterium casei LMG S-19264T (=DSM 44701T), isolated from a smear-ripened cheese.</title>
        <authorList>
            <consortium name="US DOE Joint Genome Institute (JGI-PGF)"/>
            <person name="Walter F."/>
            <person name="Albersmeier A."/>
            <person name="Kalinowski J."/>
            <person name="Ruckert C."/>
        </authorList>
    </citation>
    <scope>NUCLEOTIDE SEQUENCE</scope>
    <source>
        <strain evidence="3">KCTC 12988</strain>
    </source>
</reference>
<name>A0A918WL79_9BACT</name>
<dbReference type="AlphaFoldDB" id="A0A918WL79"/>
<evidence type="ECO:0000256" key="1">
    <source>
        <dbReference type="SAM" id="MobiDB-lite"/>
    </source>
</evidence>